<evidence type="ECO:0000313" key="2">
    <source>
        <dbReference type="Proteomes" id="UP000178681"/>
    </source>
</evidence>
<evidence type="ECO:0000313" key="1">
    <source>
        <dbReference type="EMBL" id="OGG06318.1"/>
    </source>
</evidence>
<dbReference type="AlphaFoldDB" id="A0A1F5Z1J0"/>
<dbReference type="EMBL" id="MFJG01000023">
    <property type="protein sequence ID" value="OGG06318.1"/>
    <property type="molecule type" value="Genomic_DNA"/>
</dbReference>
<comment type="caution">
    <text evidence="1">The sequence shown here is derived from an EMBL/GenBank/DDBJ whole genome shotgun (WGS) entry which is preliminary data.</text>
</comment>
<sequence>MPSDTERDYSSLVREVRTHSQLNEPITFNDMEEARILLGRQLGNCDLYLLYQSLVIMAPFINKEEKILTIGVVGHMHHLHAGSHDKSCTVGYIYGPHGGDIDF</sequence>
<protein>
    <submittedName>
        <fullName evidence="1">Uncharacterized protein</fullName>
    </submittedName>
</protein>
<accession>A0A1F5Z1J0</accession>
<dbReference type="STRING" id="1798377.A2872_01145"/>
<dbReference type="Proteomes" id="UP000178681">
    <property type="component" value="Unassembled WGS sequence"/>
</dbReference>
<reference evidence="1 2" key="1">
    <citation type="journal article" date="2016" name="Nat. Commun.">
        <title>Thousands of microbial genomes shed light on interconnected biogeochemical processes in an aquifer system.</title>
        <authorList>
            <person name="Anantharaman K."/>
            <person name="Brown C.T."/>
            <person name="Hug L.A."/>
            <person name="Sharon I."/>
            <person name="Castelle C.J."/>
            <person name="Probst A.J."/>
            <person name="Thomas B.C."/>
            <person name="Singh A."/>
            <person name="Wilkins M.J."/>
            <person name="Karaoz U."/>
            <person name="Brodie E.L."/>
            <person name="Williams K.H."/>
            <person name="Hubbard S.S."/>
            <person name="Banfield J.F."/>
        </authorList>
    </citation>
    <scope>NUCLEOTIDE SEQUENCE [LARGE SCALE GENOMIC DNA]</scope>
</reference>
<proteinExistence type="predicted"/>
<gene>
    <name evidence="1" type="ORF">A2872_01145</name>
</gene>
<name>A0A1F5Z1J0_9BACT</name>
<organism evidence="1 2">
    <name type="scientific">Candidatus Gottesmanbacteria bacterium RIFCSPHIGHO2_01_FULL_42_12</name>
    <dbReference type="NCBI Taxonomy" id="1798377"/>
    <lineage>
        <taxon>Bacteria</taxon>
        <taxon>Candidatus Gottesmaniibacteriota</taxon>
    </lineage>
</organism>